<gene>
    <name evidence="8" type="primary">mnmE</name>
    <name evidence="8" type="synonym">trmE</name>
</gene>
<dbReference type="NCBIfam" id="TIGR00231">
    <property type="entry name" value="small_GTP"/>
    <property type="match status" value="1"/>
</dbReference>
<feature type="domain" description="TrmE-type G" evidence="10">
    <location>
        <begin position="224"/>
        <end position="371"/>
    </location>
</feature>
<dbReference type="GO" id="GO:0030488">
    <property type="term" value="P:tRNA methylation"/>
    <property type="evidence" value="ECO:0007669"/>
    <property type="project" value="TreeGrafter"/>
</dbReference>
<proteinExistence type="inferred from homology"/>
<keyword evidence="3 8" id="KW-0547">Nucleotide-binding</keyword>
<evidence type="ECO:0000313" key="11">
    <source>
        <dbReference type="EMBL" id="BAT27511.1"/>
    </source>
</evidence>
<evidence type="ECO:0000256" key="9">
    <source>
        <dbReference type="RuleBase" id="RU003313"/>
    </source>
</evidence>
<evidence type="ECO:0000256" key="5">
    <source>
        <dbReference type="ARBA" id="ARBA00022842"/>
    </source>
</evidence>
<dbReference type="Gene3D" id="3.30.1360.120">
    <property type="entry name" value="Probable tRNA modification gtpase trme, domain 1"/>
    <property type="match status" value="1"/>
</dbReference>
<keyword evidence="4 8" id="KW-0378">Hydrolase</keyword>
<organism evidence="11">
    <name type="scientific">Aureimonas frigidaquae</name>
    <dbReference type="NCBI Taxonomy" id="424757"/>
    <lineage>
        <taxon>Bacteria</taxon>
        <taxon>Pseudomonadati</taxon>
        <taxon>Pseudomonadota</taxon>
        <taxon>Alphaproteobacteria</taxon>
        <taxon>Hyphomicrobiales</taxon>
        <taxon>Aurantimonadaceae</taxon>
        <taxon>Aureimonas</taxon>
    </lineage>
</organism>
<feature type="binding site" evidence="8">
    <location>
        <begin position="278"/>
        <end position="281"/>
    </location>
    <ligand>
        <name>GTP</name>
        <dbReference type="ChEBI" id="CHEBI:37565"/>
    </ligand>
</feature>
<feature type="binding site" evidence="8">
    <location>
        <position position="29"/>
    </location>
    <ligand>
        <name>(6S)-5-formyl-5,6,7,8-tetrahydrofolate</name>
        <dbReference type="ChEBI" id="CHEBI:57457"/>
    </ligand>
</feature>
<keyword evidence="8" id="KW-0963">Cytoplasm</keyword>
<dbReference type="InterPro" id="IPR006073">
    <property type="entry name" value="GTP-bd"/>
</dbReference>
<evidence type="ECO:0000256" key="7">
    <source>
        <dbReference type="ARBA" id="ARBA00023134"/>
    </source>
</evidence>
<evidence type="ECO:0000256" key="3">
    <source>
        <dbReference type="ARBA" id="ARBA00022741"/>
    </source>
</evidence>
<comment type="subcellular location">
    <subcellularLocation>
        <location evidence="8">Cytoplasm</location>
    </subcellularLocation>
</comment>
<feature type="binding site" evidence="8">
    <location>
        <begin position="234"/>
        <end position="239"/>
    </location>
    <ligand>
        <name>GTP</name>
        <dbReference type="ChEBI" id="CHEBI:37565"/>
    </ligand>
</feature>
<keyword evidence="6 8" id="KW-0630">Potassium</keyword>
<dbReference type="GO" id="GO:0003924">
    <property type="term" value="F:GTPase activity"/>
    <property type="evidence" value="ECO:0007669"/>
    <property type="project" value="UniProtKB-UniRule"/>
</dbReference>
<reference evidence="11" key="1">
    <citation type="journal article" date="2015" name="Proc. Natl. Acad. Sci. U.S.A.">
        <title>Bacterial clade with the ribosomal RNA operon on a small plasmid rather than the chromosome.</title>
        <authorList>
            <person name="Anda M."/>
            <person name="Ohtsubo Y."/>
            <person name="Okubo T."/>
            <person name="Sugawara M."/>
            <person name="Nagata Y."/>
            <person name="Tsuda M."/>
            <person name="Minamisawa K."/>
            <person name="Mitsui H."/>
        </authorList>
    </citation>
    <scope>NUCLEOTIDE SEQUENCE</scope>
    <source>
        <strain evidence="11">JCM 14755</strain>
    </source>
</reference>
<comment type="similarity">
    <text evidence="1 8 9">Belongs to the TRAFAC class TrmE-Era-EngA-EngB-Septin-like GTPase superfamily. TrmE GTPase family.</text>
</comment>
<feature type="binding site" evidence="8">
    <location>
        <position position="238"/>
    </location>
    <ligand>
        <name>Mg(2+)</name>
        <dbReference type="ChEBI" id="CHEBI:18420"/>
    </ligand>
</feature>
<dbReference type="NCBIfam" id="TIGR00450">
    <property type="entry name" value="mnmE_trmE_thdF"/>
    <property type="match status" value="1"/>
</dbReference>
<feature type="binding site" evidence="8">
    <location>
        <position position="127"/>
    </location>
    <ligand>
        <name>(6S)-5-formyl-5,6,7,8-tetrahydrofolate</name>
        <dbReference type="ChEBI" id="CHEBI:57457"/>
    </ligand>
</feature>
<sequence>MAPEPMTQMDDTIVALSSGALPAGLAVLRLSGPDAFAAAQALSGSLPAPRRASLRRFRDPTSNRILDHGLLVLFPGPGSATGEDLAEFHLHGGRAVVAAVLAALTSRPGLRLAQAGEFTRRAFENGRIDLTEAEGLADLLSAETEGQRQQALDHAGGAFRRVVEDWMERLTHARAMLEADFDFSDEDDVSEDVAHNVSREMHALHQAIGDHLENAQGGEIMRDGFQVAIVGPPNAGKSSLLNALADRDAAIVSDIPGTTRDRIEVSLDLAGVPVRLIDTAGLRQTEDAVERQGIERAREAARSAHLVLHLRPAATGEGDASDLLPGIDSPILSVATKCDLVNPAPNEALAISVRTGAGLDALVQAIAERARAATRSTASVVPTRARHRALLQDTAHMLDEALVPGLPVEVQAELLRLASQRLGALVGQRDVEDLLDVIFSQFCIGK</sequence>
<dbReference type="EC" id="3.6.-.-" evidence="8"/>
<dbReference type="GO" id="GO:0046872">
    <property type="term" value="F:metal ion binding"/>
    <property type="evidence" value="ECO:0007669"/>
    <property type="project" value="UniProtKB-KW"/>
</dbReference>
<dbReference type="CDD" id="cd14858">
    <property type="entry name" value="TrmE_N"/>
    <property type="match status" value="1"/>
</dbReference>
<dbReference type="HAMAP" id="MF_00379">
    <property type="entry name" value="GTPase_MnmE"/>
    <property type="match status" value="1"/>
</dbReference>
<dbReference type="SUPFAM" id="SSF52540">
    <property type="entry name" value="P-loop containing nucleoside triphosphate hydrolases"/>
    <property type="match status" value="1"/>
</dbReference>
<feature type="binding site" evidence="8">
    <location>
        <position position="259"/>
    </location>
    <ligand>
        <name>Mg(2+)</name>
        <dbReference type="ChEBI" id="CHEBI:18420"/>
    </ligand>
</feature>
<feature type="binding site" evidence="8">
    <location>
        <position position="87"/>
    </location>
    <ligand>
        <name>(6S)-5-formyl-5,6,7,8-tetrahydrofolate</name>
        <dbReference type="ChEBI" id="CHEBI:57457"/>
    </ligand>
</feature>
<protein>
    <recommendedName>
        <fullName evidence="8">tRNA modification GTPase MnmE</fullName>
        <ecNumber evidence="8">3.6.-.-</ecNumber>
    </recommendedName>
</protein>
<comment type="function">
    <text evidence="8">Exhibits a very high intrinsic GTPase hydrolysis rate. Involved in the addition of a carboxymethylaminomethyl (cmnm) group at the wobble position (U34) of certain tRNAs, forming tRNA-cmnm(5)s(2)U34.</text>
</comment>
<dbReference type="EMBL" id="LC066375">
    <property type="protein sequence ID" value="BAT27511.1"/>
    <property type="molecule type" value="Genomic_DNA"/>
</dbReference>
<dbReference type="InterPro" id="IPR025867">
    <property type="entry name" value="MnmE_helical"/>
</dbReference>
<dbReference type="AlphaFoldDB" id="A0A0P0Z0W6"/>
<dbReference type="InterPro" id="IPR004520">
    <property type="entry name" value="GTPase_MnmE"/>
</dbReference>
<feature type="binding site" evidence="8">
    <location>
        <position position="258"/>
    </location>
    <ligand>
        <name>K(+)</name>
        <dbReference type="ChEBI" id="CHEBI:29103"/>
    </ligand>
</feature>
<dbReference type="GO" id="GO:0005737">
    <property type="term" value="C:cytoplasm"/>
    <property type="evidence" value="ECO:0007669"/>
    <property type="project" value="UniProtKB-SubCell"/>
</dbReference>
<dbReference type="InterPro" id="IPR027417">
    <property type="entry name" value="P-loop_NTPase"/>
</dbReference>
<dbReference type="InterPro" id="IPR018948">
    <property type="entry name" value="GTP-bd_TrmE_N"/>
</dbReference>
<dbReference type="NCBIfam" id="NF003661">
    <property type="entry name" value="PRK05291.1-3"/>
    <property type="match status" value="1"/>
</dbReference>
<dbReference type="InterPro" id="IPR031168">
    <property type="entry name" value="G_TrmE"/>
</dbReference>
<feature type="binding site" evidence="8">
    <location>
        <position position="446"/>
    </location>
    <ligand>
        <name>(6S)-5-formyl-5,6,7,8-tetrahydrofolate</name>
        <dbReference type="ChEBI" id="CHEBI:57457"/>
    </ligand>
</feature>
<dbReference type="CDD" id="cd04164">
    <property type="entry name" value="trmE"/>
    <property type="match status" value="1"/>
</dbReference>
<dbReference type="PROSITE" id="PS51709">
    <property type="entry name" value="G_TRME"/>
    <property type="match status" value="1"/>
</dbReference>
<dbReference type="Gene3D" id="3.40.50.300">
    <property type="entry name" value="P-loop containing nucleotide triphosphate hydrolases"/>
    <property type="match status" value="1"/>
</dbReference>
<accession>A0A0P0Z0W6</accession>
<feature type="binding site" evidence="8">
    <location>
        <position position="253"/>
    </location>
    <ligand>
        <name>K(+)</name>
        <dbReference type="ChEBI" id="CHEBI:29103"/>
    </ligand>
</feature>
<keyword evidence="8" id="KW-0479">Metal-binding</keyword>
<dbReference type="Pfam" id="PF01926">
    <property type="entry name" value="MMR_HSR1"/>
    <property type="match status" value="1"/>
</dbReference>
<dbReference type="PANTHER" id="PTHR42714">
    <property type="entry name" value="TRNA MODIFICATION GTPASE GTPBP3"/>
    <property type="match status" value="1"/>
</dbReference>
<dbReference type="InterPro" id="IPR027368">
    <property type="entry name" value="MnmE_dom2"/>
</dbReference>
<feature type="binding site" evidence="8">
    <location>
        <position position="234"/>
    </location>
    <ligand>
        <name>K(+)</name>
        <dbReference type="ChEBI" id="CHEBI:29103"/>
    </ligand>
</feature>
<evidence type="ECO:0000256" key="4">
    <source>
        <dbReference type="ARBA" id="ARBA00022801"/>
    </source>
</evidence>
<dbReference type="PANTHER" id="PTHR42714:SF2">
    <property type="entry name" value="TRNA MODIFICATION GTPASE GTPBP3, MITOCHONDRIAL"/>
    <property type="match status" value="1"/>
</dbReference>
<dbReference type="FunFam" id="3.30.1360.120:FF:000007">
    <property type="entry name" value="tRNA modification GTPase GTPBP3, mitochondrial"/>
    <property type="match status" value="1"/>
</dbReference>
<dbReference type="Gene3D" id="1.20.120.430">
    <property type="entry name" value="tRNA modification GTPase MnmE domain 2"/>
    <property type="match status" value="1"/>
</dbReference>
<dbReference type="PRINTS" id="PR00449">
    <property type="entry name" value="RASTRNSFRMNG"/>
</dbReference>
<comment type="caution">
    <text evidence="8">Lacks conserved residue(s) required for the propagation of feature annotation.</text>
</comment>
<dbReference type="Pfam" id="PF10396">
    <property type="entry name" value="TrmE_N"/>
    <property type="match status" value="1"/>
</dbReference>
<evidence type="ECO:0000256" key="6">
    <source>
        <dbReference type="ARBA" id="ARBA00022958"/>
    </source>
</evidence>
<feature type="binding site" evidence="8">
    <location>
        <position position="255"/>
    </location>
    <ligand>
        <name>K(+)</name>
        <dbReference type="ChEBI" id="CHEBI:29103"/>
    </ligand>
</feature>
<comment type="cofactor">
    <cofactor evidence="8">
        <name>K(+)</name>
        <dbReference type="ChEBI" id="CHEBI:29103"/>
    </cofactor>
    <text evidence="8">Binds 1 potassium ion per subunit.</text>
</comment>
<comment type="subunit">
    <text evidence="8">Homodimer. Heterotetramer of two MnmE and two MnmG subunits.</text>
</comment>
<keyword evidence="7 8" id="KW-0342">GTP-binding</keyword>
<keyword evidence="5 8" id="KW-0460">Magnesium</keyword>
<evidence type="ECO:0000256" key="1">
    <source>
        <dbReference type="ARBA" id="ARBA00011043"/>
    </source>
</evidence>
<dbReference type="InterPro" id="IPR005225">
    <property type="entry name" value="Small_GTP-bd"/>
</dbReference>
<dbReference type="GO" id="GO:0005525">
    <property type="term" value="F:GTP binding"/>
    <property type="evidence" value="ECO:0007669"/>
    <property type="project" value="UniProtKB-UniRule"/>
</dbReference>
<keyword evidence="2 8" id="KW-0819">tRNA processing</keyword>
<dbReference type="InterPro" id="IPR027266">
    <property type="entry name" value="TrmE/GcvT-like"/>
</dbReference>
<dbReference type="GO" id="GO:0002098">
    <property type="term" value="P:tRNA wobble uridine modification"/>
    <property type="evidence" value="ECO:0007669"/>
    <property type="project" value="TreeGrafter"/>
</dbReference>
<evidence type="ECO:0000256" key="8">
    <source>
        <dbReference type="HAMAP-Rule" id="MF_00379"/>
    </source>
</evidence>
<dbReference type="Pfam" id="PF12631">
    <property type="entry name" value="MnmE_helical"/>
    <property type="match status" value="1"/>
</dbReference>
<evidence type="ECO:0000256" key="2">
    <source>
        <dbReference type="ARBA" id="ARBA00022694"/>
    </source>
</evidence>
<feature type="binding site" evidence="8">
    <location>
        <begin position="253"/>
        <end position="259"/>
    </location>
    <ligand>
        <name>GTP</name>
        <dbReference type="ChEBI" id="CHEBI:37565"/>
    </ligand>
</feature>
<evidence type="ECO:0000259" key="10">
    <source>
        <dbReference type="PROSITE" id="PS51709"/>
    </source>
</evidence>
<name>A0A0P0Z0W6_9HYPH</name>